<gene>
    <name evidence="2" type="ORF">BcabD6B2_57170</name>
</gene>
<sequence length="115" mass="13413">MLRSSAVVRRPLMAMCAARRFRRRNVRIIEKVTQEYENAAHEAVPPPPEESATERRKRMIRYVYYDPTLSQKLAIMKARFFATGWIWAATAVATYVAVSALYIANRHFEKGRYCI</sequence>
<organism evidence="2 3">
    <name type="scientific">Babesia caballi</name>
    <dbReference type="NCBI Taxonomy" id="5871"/>
    <lineage>
        <taxon>Eukaryota</taxon>
        <taxon>Sar</taxon>
        <taxon>Alveolata</taxon>
        <taxon>Apicomplexa</taxon>
        <taxon>Aconoidasida</taxon>
        <taxon>Piroplasmida</taxon>
        <taxon>Babesiidae</taxon>
        <taxon>Babesia</taxon>
    </lineage>
</organism>
<accession>A0AAV4M4K2</accession>
<proteinExistence type="predicted"/>
<evidence type="ECO:0000313" key="2">
    <source>
        <dbReference type="EMBL" id="GIX66281.1"/>
    </source>
</evidence>
<keyword evidence="2" id="KW-0808">Transferase</keyword>
<keyword evidence="1" id="KW-0472">Membrane</keyword>
<name>A0AAV4M4K2_BABCB</name>
<protein>
    <submittedName>
        <fullName evidence="2">Mitogen-activated protein kinase kinase kinase 12</fullName>
    </submittedName>
</protein>
<feature type="transmembrane region" description="Helical" evidence="1">
    <location>
        <begin position="80"/>
        <end position="103"/>
    </location>
</feature>
<dbReference type="EMBL" id="BPLF01000006">
    <property type="protein sequence ID" value="GIX66281.1"/>
    <property type="molecule type" value="Genomic_DNA"/>
</dbReference>
<dbReference type="GeneID" id="94197762"/>
<dbReference type="AlphaFoldDB" id="A0AAV4M4K2"/>
<dbReference type="GO" id="GO:0016301">
    <property type="term" value="F:kinase activity"/>
    <property type="evidence" value="ECO:0007669"/>
    <property type="project" value="UniProtKB-KW"/>
</dbReference>
<dbReference type="RefSeq" id="XP_067718350.1">
    <property type="nucleotide sequence ID" value="XM_067862249.1"/>
</dbReference>
<reference evidence="2 3" key="1">
    <citation type="submission" date="2021-06" db="EMBL/GenBank/DDBJ databases">
        <title>Genome sequence of Babesia caballi.</title>
        <authorList>
            <person name="Yamagishi J."/>
            <person name="Kidaka T."/>
            <person name="Ochi A."/>
        </authorList>
    </citation>
    <scope>NUCLEOTIDE SEQUENCE [LARGE SCALE GENOMIC DNA]</scope>
    <source>
        <strain evidence="2">USDA-D6B2</strain>
    </source>
</reference>
<evidence type="ECO:0000256" key="1">
    <source>
        <dbReference type="SAM" id="Phobius"/>
    </source>
</evidence>
<keyword evidence="1" id="KW-1133">Transmembrane helix</keyword>
<evidence type="ECO:0000313" key="3">
    <source>
        <dbReference type="Proteomes" id="UP001497744"/>
    </source>
</evidence>
<keyword evidence="2" id="KW-0418">Kinase</keyword>
<dbReference type="Proteomes" id="UP001497744">
    <property type="component" value="Unassembled WGS sequence"/>
</dbReference>
<keyword evidence="3" id="KW-1185">Reference proteome</keyword>
<comment type="caution">
    <text evidence="2">The sequence shown here is derived from an EMBL/GenBank/DDBJ whole genome shotgun (WGS) entry which is preliminary data.</text>
</comment>
<keyword evidence="1" id="KW-0812">Transmembrane</keyword>